<proteinExistence type="predicted"/>
<organism evidence="1 2">
    <name type="scientific">Mesorhizobium helmanticense</name>
    <dbReference type="NCBI Taxonomy" id="1776423"/>
    <lineage>
        <taxon>Bacteria</taxon>
        <taxon>Pseudomonadati</taxon>
        <taxon>Pseudomonadota</taxon>
        <taxon>Alphaproteobacteria</taxon>
        <taxon>Hyphomicrobiales</taxon>
        <taxon>Phyllobacteriaceae</taxon>
        <taxon>Mesorhizobium</taxon>
    </lineage>
</organism>
<reference evidence="1 2" key="1">
    <citation type="submission" date="2018-03" db="EMBL/GenBank/DDBJ databases">
        <title>Genome sequence of the symbiotic type strain Mesorhizobium helmanticense CSLC115NT isolated from Lotus corniculatus nodules.</title>
        <authorList>
            <person name="Sannazzaro A.I."/>
            <person name="Torres Tejerizo G.A."/>
            <person name="Dip D."/>
            <person name="Caballero M."/>
            <person name="Pistorio M."/>
            <person name="Estrella M.J."/>
        </authorList>
    </citation>
    <scope>NUCLEOTIDE SEQUENCE [LARGE SCALE GENOMIC DNA]</scope>
    <source>
        <strain evidence="1 2">CSLC115N</strain>
    </source>
</reference>
<accession>A0A2T4J3K0</accession>
<sequence length="78" mass="8328">MGEPPRRRLACATDGEGFISNLSLRERDAATIAQIGKLKANVLEFMPVTEGVAIVDQAMADVSAGKVSDANVASFMMW</sequence>
<dbReference type="RefSeq" id="WP_107647292.1">
    <property type="nucleotide sequence ID" value="NZ_PZJX01000002.1"/>
</dbReference>
<name>A0A2T4J3K0_9HYPH</name>
<protein>
    <submittedName>
        <fullName evidence="1">Uncharacterized protein</fullName>
    </submittedName>
</protein>
<gene>
    <name evidence="1" type="ORF">C9427_00555</name>
</gene>
<keyword evidence="2" id="KW-1185">Reference proteome</keyword>
<evidence type="ECO:0000313" key="2">
    <source>
        <dbReference type="Proteomes" id="UP000240259"/>
    </source>
</evidence>
<comment type="caution">
    <text evidence="1">The sequence shown here is derived from an EMBL/GenBank/DDBJ whole genome shotgun (WGS) entry which is preliminary data.</text>
</comment>
<dbReference type="AlphaFoldDB" id="A0A2T4J3K0"/>
<dbReference type="EMBL" id="PZJX01000002">
    <property type="protein sequence ID" value="PTE12486.1"/>
    <property type="molecule type" value="Genomic_DNA"/>
</dbReference>
<dbReference type="Proteomes" id="UP000240259">
    <property type="component" value="Unassembled WGS sequence"/>
</dbReference>
<evidence type="ECO:0000313" key="1">
    <source>
        <dbReference type="EMBL" id="PTE12486.1"/>
    </source>
</evidence>